<dbReference type="RefSeq" id="WP_136840822.1">
    <property type="nucleotide sequence ID" value="NZ_SUPL01000001.1"/>
</dbReference>
<protein>
    <submittedName>
        <fullName evidence="1">Uncharacterized protein</fullName>
    </submittedName>
</protein>
<gene>
    <name evidence="1" type="ORF">E5167_02835</name>
</gene>
<name>A0A4U0F1A8_9FLAO</name>
<dbReference type="EMBL" id="SUPL01000001">
    <property type="protein sequence ID" value="TJY38207.1"/>
    <property type="molecule type" value="Genomic_DNA"/>
</dbReference>
<evidence type="ECO:0000313" key="2">
    <source>
        <dbReference type="Proteomes" id="UP000307657"/>
    </source>
</evidence>
<organism evidence="1 2">
    <name type="scientific">Pontimicrobium aquaticum</name>
    <dbReference type="NCBI Taxonomy" id="2565367"/>
    <lineage>
        <taxon>Bacteria</taxon>
        <taxon>Pseudomonadati</taxon>
        <taxon>Bacteroidota</taxon>
        <taxon>Flavobacteriia</taxon>
        <taxon>Flavobacteriales</taxon>
        <taxon>Flavobacteriaceae</taxon>
        <taxon>Pontimicrobium</taxon>
    </lineage>
</organism>
<sequence length="198" mass="23642">MSTINTLITALERKNLKINVNMERPYYIQPEDRLMYRAHRVLLILKMLNTKRGLSKEVIACVDFLLRNTSYQRQFILQYFKDNKKIAEKIKIYNLSCSLEMDSNIVQYKSLPWDLRFNDMFLFLLVRELIVFTSSEKNPRAIISEKGIDYSKSFEEIFPDEINFLEIFGKTISEEKTIHIITKVIPESYWKENEKLIH</sequence>
<reference evidence="1 2" key="1">
    <citation type="submission" date="2019-04" db="EMBL/GenBank/DDBJ databases">
        <title>Lacinutrix sp. nov., isolated from marine water.</title>
        <authorList>
            <person name="Kim W."/>
        </authorList>
    </citation>
    <scope>NUCLEOTIDE SEQUENCE [LARGE SCALE GENOMIC DNA]</scope>
    <source>
        <strain evidence="1 2">CAU 1491</strain>
    </source>
</reference>
<evidence type="ECO:0000313" key="1">
    <source>
        <dbReference type="EMBL" id="TJY38207.1"/>
    </source>
</evidence>
<dbReference type="AlphaFoldDB" id="A0A4U0F1A8"/>
<dbReference type="Proteomes" id="UP000307657">
    <property type="component" value="Unassembled WGS sequence"/>
</dbReference>
<proteinExistence type="predicted"/>
<accession>A0A4U0F1A8</accession>
<dbReference type="OrthoDB" id="1431094at2"/>
<keyword evidence="2" id="KW-1185">Reference proteome</keyword>
<comment type="caution">
    <text evidence="1">The sequence shown here is derived from an EMBL/GenBank/DDBJ whole genome shotgun (WGS) entry which is preliminary data.</text>
</comment>